<organism evidence="1 2">
    <name type="scientific">Xylona heveae (strain CBS 132557 / TC161)</name>
    <dbReference type="NCBI Taxonomy" id="1328760"/>
    <lineage>
        <taxon>Eukaryota</taxon>
        <taxon>Fungi</taxon>
        <taxon>Dikarya</taxon>
        <taxon>Ascomycota</taxon>
        <taxon>Pezizomycotina</taxon>
        <taxon>Xylonomycetes</taxon>
        <taxon>Xylonales</taxon>
        <taxon>Xylonaceae</taxon>
        <taxon>Xylona</taxon>
    </lineage>
</organism>
<reference evidence="1 2" key="1">
    <citation type="journal article" date="2016" name="Fungal Biol.">
        <title>The genome of Xylona heveae provides a window into fungal endophytism.</title>
        <authorList>
            <person name="Gazis R."/>
            <person name="Kuo A."/>
            <person name="Riley R."/>
            <person name="LaButti K."/>
            <person name="Lipzen A."/>
            <person name="Lin J."/>
            <person name="Amirebrahimi M."/>
            <person name="Hesse C.N."/>
            <person name="Spatafora J.W."/>
            <person name="Henrissat B."/>
            <person name="Hainaut M."/>
            <person name="Grigoriev I.V."/>
            <person name="Hibbett D.S."/>
        </authorList>
    </citation>
    <scope>NUCLEOTIDE SEQUENCE [LARGE SCALE GENOMIC DNA]</scope>
    <source>
        <strain evidence="1 2">TC161</strain>
    </source>
</reference>
<evidence type="ECO:0000313" key="2">
    <source>
        <dbReference type="Proteomes" id="UP000076632"/>
    </source>
</evidence>
<dbReference type="AlphaFoldDB" id="A0A165JB88"/>
<evidence type="ECO:0000313" key="1">
    <source>
        <dbReference type="EMBL" id="KZF26002.1"/>
    </source>
</evidence>
<dbReference type="EMBL" id="KV407454">
    <property type="protein sequence ID" value="KZF26002.1"/>
    <property type="molecule type" value="Genomic_DNA"/>
</dbReference>
<dbReference type="InParanoid" id="A0A165JB88"/>
<keyword evidence="2" id="KW-1185">Reference proteome</keyword>
<dbReference type="Proteomes" id="UP000076632">
    <property type="component" value="Unassembled WGS sequence"/>
</dbReference>
<gene>
    <name evidence="1" type="ORF">L228DRAFT_2985</name>
</gene>
<proteinExistence type="predicted"/>
<sequence>MALELGFNVNNAGPLSQLSVQIASLDVAVFLATSAWGWYKGRDRALTFEQTLSSKGVSLATTSSFKSDWYSKIRQEHGAIYGAALTRDRTLVRILLPKASTANEGDPGMRCLRAAMVALLCFAEADQVSTILKEVLPRTLLHYEQEGVEFALEGASLASLLHFVTAVAREENVDALRRHILEEVDFRVRTVVGPDMLAEVLKAGRADTAQVIGLLVWILKPNHSKSYFSYPTKSLKVWALAAALHKLGFDVEASNQLVTTPYSPPDSPCFHNGSYMDVPEVILVLSPGWRTDKEAIMSTVGVNAEIKPPPRLVPIRAIPAIAYTRVVAEGVQIDLARLEAAFSETYLHVRKTLCTMPLFCRAVGIPVSMMPRPDMENFNKDMPHYELLEHYLDAKGLESEFDCSQDFFSNPGESQAEIHKLIGPMMLKHMNPEICQNLERMHVVFQHIAFAGVLGAVSLCIHYNRQAWGPEMNMEIAYGDAITLEHVKMLNKRSPLRPDKPSLPQWLSRLGDALYMLRAIFGPDLTMLDQPFAPAGRRERQESRGSALRDLRDKWGALVCQVIVGANVDVLAHPFGAQGYGISAISDFLLYPSLRPSACFVYHYQYGQLLDIPTDQDIVIDGAYKRSSKAIPAELDQSEHLTDIRIVEYFPLDRLRCDIEPCWESDLRKCCLNIRLAGISRVELSPIEVVRSIQPDIHHVTDLSHTSLCERSTNFSVDAIFDRKWYRVPLLDMLSRGQLAISSIEGLVGPKPNWIFHASGSELLAIICLSLGFTPSLKPDSRIVCNCIADGLEKAKSLGYPEKSVMLILISDCMNHSSLTLQ</sequence>
<accession>A0A165JB88</accession>
<protein>
    <submittedName>
        <fullName evidence="1">Uncharacterized protein</fullName>
    </submittedName>
</protein>
<dbReference type="OrthoDB" id="5423696at2759"/>
<dbReference type="RefSeq" id="XP_018191557.1">
    <property type="nucleotide sequence ID" value="XM_018336447.1"/>
</dbReference>
<name>A0A165JB88_XYLHT</name>
<dbReference type="GeneID" id="28901584"/>